<evidence type="ECO:0000313" key="1">
    <source>
        <dbReference type="EMBL" id="CUG79351.1"/>
    </source>
</evidence>
<protein>
    <submittedName>
        <fullName evidence="1">Uncharacterized protein</fullName>
    </submittedName>
</protein>
<name>A0A0S4J4D6_BODSA</name>
<dbReference type="Proteomes" id="UP000051952">
    <property type="component" value="Unassembled WGS sequence"/>
</dbReference>
<proteinExistence type="predicted"/>
<keyword evidence="2" id="KW-1185">Reference proteome</keyword>
<dbReference type="VEuPathDB" id="TriTrypDB:BSAL_86070"/>
<gene>
    <name evidence="1" type="ORF">BSAL_86070</name>
</gene>
<dbReference type="AlphaFoldDB" id="A0A0S4J4D6"/>
<dbReference type="EMBL" id="CYKH01001035">
    <property type="protein sequence ID" value="CUG79351.1"/>
    <property type="molecule type" value="Genomic_DNA"/>
</dbReference>
<organism evidence="1 2">
    <name type="scientific">Bodo saltans</name>
    <name type="common">Flagellated protozoan</name>
    <dbReference type="NCBI Taxonomy" id="75058"/>
    <lineage>
        <taxon>Eukaryota</taxon>
        <taxon>Discoba</taxon>
        <taxon>Euglenozoa</taxon>
        <taxon>Kinetoplastea</taxon>
        <taxon>Metakinetoplastina</taxon>
        <taxon>Eubodonida</taxon>
        <taxon>Bodonidae</taxon>
        <taxon>Bodo</taxon>
    </lineage>
</organism>
<evidence type="ECO:0000313" key="2">
    <source>
        <dbReference type="Proteomes" id="UP000051952"/>
    </source>
</evidence>
<sequence length="126" mass="13645">MLGSAVCDLCVMGISSLRLLLDLREFVNAVVRRVTDRCFPEFAVDAQLIDPMRKLDDYVANDVAVSQSLTVLLPAIADANCSDNVGEGVDVELLGLFWDSDGNAVLRDSDLCAHSSSDILSVQVRN</sequence>
<reference evidence="2" key="1">
    <citation type="submission" date="2015-09" db="EMBL/GenBank/DDBJ databases">
        <authorList>
            <consortium name="Pathogen Informatics"/>
        </authorList>
    </citation>
    <scope>NUCLEOTIDE SEQUENCE [LARGE SCALE GENOMIC DNA]</scope>
    <source>
        <strain evidence="2">Lake Konstanz</strain>
    </source>
</reference>
<accession>A0A0S4J4D6</accession>